<evidence type="ECO:0000256" key="1">
    <source>
        <dbReference type="SAM" id="SignalP"/>
    </source>
</evidence>
<feature type="signal peptide" evidence="1">
    <location>
        <begin position="1"/>
        <end position="24"/>
    </location>
</feature>
<feature type="chain" id="PRO_5013915674" description="Secreted protein" evidence="1">
    <location>
        <begin position="25"/>
        <end position="160"/>
    </location>
</feature>
<sequence>MVIRAGLACGLLAAAAVVAPAAGADDPNWAGRYKITFHTDQKTGTSMAAGQQETPYAASYLFTTECGDDGCLAKAVDGPVPKDNVSAAVSFEWTGAQWEKSRDWRWDCLLPDGTITYDPATSVTVYRPQPDGSLTGSFDTTIDSGDCAGTVNIPVTARPD</sequence>
<keyword evidence="1" id="KW-0732">Signal</keyword>
<organism evidence="2 3">
    <name type="scientific">Mycolicibacterium brumae</name>
    <dbReference type="NCBI Taxonomy" id="85968"/>
    <lineage>
        <taxon>Bacteria</taxon>
        <taxon>Bacillati</taxon>
        <taxon>Actinomycetota</taxon>
        <taxon>Actinomycetes</taxon>
        <taxon>Mycobacteriales</taxon>
        <taxon>Mycobacteriaceae</taxon>
        <taxon>Mycolicibacterium</taxon>
    </lineage>
</organism>
<dbReference type="EMBL" id="PDCN02000011">
    <property type="protein sequence ID" value="PIB75265.1"/>
    <property type="molecule type" value="Genomic_DNA"/>
</dbReference>
<reference evidence="2 3" key="1">
    <citation type="journal article" date="2017" name="Infect. Genet. Evol.">
        <title>The new phylogeny of the genus Mycobacterium: The old and the news.</title>
        <authorList>
            <person name="Tortoli E."/>
            <person name="Fedrizzi T."/>
            <person name="Meehan C.J."/>
            <person name="Trovato A."/>
            <person name="Grottola A."/>
            <person name="Giacobazzi E."/>
            <person name="Serpini G.F."/>
            <person name="Tagliazucchi S."/>
            <person name="Fabio A."/>
            <person name="Bettua C."/>
            <person name="Bertorelli R."/>
            <person name="Frascaro F."/>
            <person name="De Sanctis V."/>
            <person name="Pecorari M."/>
            <person name="Jousson O."/>
            <person name="Segata N."/>
            <person name="Cirillo D.M."/>
        </authorList>
    </citation>
    <scope>NUCLEOTIDE SEQUENCE [LARGE SCALE GENOMIC DNA]</scope>
    <source>
        <strain evidence="2 3">CIP1034565</strain>
    </source>
</reference>
<protein>
    <recommendedName>
        <fullName evidence="4">Secreted protein</fullName>
    </recommendedName>
</protein>
<accession>A0A2G5PA94</accession>
<gene>
    <name evidence="2" type="ORF">CQY22_010440</name>
</gene>
<dbReference type="AlphaFoldDB" id="A0A2G5PA94"/>
<comment type="caution">
    <text evidence="2">The sequence shown here is derived from an EMBL/GenBank/DDBJ whole genome shotgun (WGS) entry which is preliminary data.</text>
</comment>
<evidence type="ECO:0000313" key="2">
    <source>
        <dbReference type="EMBL" id="PIB75265.1"/>
    </source>
</evidence>
<keyword evidence="3" id="KW-1185">Reference proteome</keyword>
<proteinExistence type="predicted"/>
<evidence type="ECO:0008006" key="4">
    <source>
        <dbReference type="Google" id="ProtNLM"/>
    </source>
</evidence>
<name>A0A2G5PA94_9MYCO</name>
<evidence type="ECO:0000313" key="3">
    <source>
        <dbReference type="Proteomes" id="UP000230551"/>
    </source>
</evidence>
<dbReference type="Proteomes" id="UP000230551">
    <property type="component" value="Unassembled WGS sequence"/>
</dbReference>